<dbReference type="Proteomes" id="UP001154061">
    <property type="component" value="Unassembled WGS sequence"/>
</dbReference>
<comment type="caution">
    <text evidence="2">The sequence shown here is derived from an EMBL/GenBank/DDBJ whole genome shotgun (WGS) entry which is preliminary data.</text>
</comment>
<accession>A0A9Q4L7C0</accession>
<dbReference type="RefSeq" id="WP_277523173.1">
    <property type="nucleotide sequence ID" value="NZ_JAMQOT010000006.1"/>
</dbReference>
<dbReference type="InterPro" id="IPR006311">
    <property type="entry name" value="TAT_signal"/>
</dbReference>
<feature type="region of interest" description="Disordered" evidence="1">
    <location>
        <begin position="184"/>
        <end position="208"/>
    </location>
</feature>
<dbReference type="Gene3D" id="2.60.40.680">
    <property type="match status" value="1"/>
</dbReference>
<dbReference type="EMBL" id="JAMQOT010000006">
    <property type="protein sequence ID" value="MDF9747290.1"/>
    <property type="molecule type" value="Genomic_DNA"/>
</dbReference>
<dbReference type="AlphaFoldDB" id="A0A9Q4L7C0"/>
<evidence type="ECO:0000256" key="1">
    <source>
        <dbReference type="SAM" id="MobiDB-lite"/>
    </source>
</evidence>
<sequence length="238" mass="23244">MYETTETEQVEGASQCATPTDDAIGRRGFLAAAGLVGAGVAAGPVAGKAGPAAQTSEAPTVTVTPAEAAIDPGGTTTVDVGLTKAPDGLSGFDLEVTVETAVARVVDAGLGEAFADALVQDVETADGTARLAAAKSIGDGATDLDVGYVEIEGVEAGETTAEIEIVRLEDGDGTVVESSVESATLTVGDGDPADGGSETTAGSDDGIPGFGPSAAVIGAAGWIAYALGKRGDRSGRSE</sequence>
<dbReference type="PROSITE" id="PS51318">
    <property type="entry name" value="TAT"/>
    <property type="match status" value="1"/>
</dbReference>
<evidence type="ECO:0000313" key="2">
    <source>
        <dbReference type="EMBL" id="MDF9747290.1"/>
    </source>
</evidence>
<protein>
    <recommendedName>
        <fullName evidence="4">PGF-CTERM sorting domain-containing protein</fullName>
    </recommendedName>
</protein>
<keyword evidence="3" id="KW-1185">Reference proteome</keyword>
<name>A0A9Q4L7C0_9EURY</name>
<organism evidence="2 3">
    <name type="scientific">Natrinema salsiterrestre</name>
    <dbReference type="NCBI Taxonomy" id="2950540"/>
    <lineage>
        <taxon>Archaea</taxon>
        <taxon>Methanobacteriati</taxon>
        <taxon>Methanobacteriota</taxon>
        <taxon>Stenosarchaea group</taxon>
        <taxon>Halobacteria</taxon>
        <taxon>Halobacteriales</taxon>
        <taxon>Natrialbaceae</taxon>
        <taxon>Natrinema</taxon>
    </lineage>
</organism>
<proteinExistence type="predicted"/>
<gene>
    <name evidence="2" type="ORF">NDI89_17015</name>
</gene>
<evidence type="ECO:0008006" key="4">
    <source>
        <dbReference type="Google" id="ProtNLM"/>
    </source>
</evidence>
<reference evidence="2" key="1">
    <citation type="submission" date="2022-06" db="EMBL/GenBank/DDBJ databases">
        <title>Natrinema sp. a new haloarchaeum isolate from saline soil.</title>
        <authorList>
            <person name="Strakova D."/>
            <person name="Galisteo C."/>
            <person name="Sanchez-Porro C."/>
            <person name="Ventosa A."/>
        </authorList>
    </citation>
    <scope>NUCLEOTIDE SEQUENCE</scope>
    <source>
        <strain evidence="2">S1CR25-10</strain>
    </source>
</reference>
<evidence type="ECO:0000313" key="3">
    <source>
        <dbReference type="Proteomes" id="UP001154061"/>
    </source>
</evidence>